<dbReference type="Proteomes" id="UP000632740">
    <property type="component" value="Unassembled WGS sequence"/>
</dbReference>
<reference evidence="1" key="1">
    <citation type="submission" date="2021-01" db="EMBL/GenBank/DDBJ databases">
        <title>Whole genome shotgun sequence of Cellulomonas chitinilytica NBRC 110799.</title>
        <authorList>
            <person name="Komaki H."/>
            <person name="Tamura T."/>
        </authorList>
    </citation>
    <scope>NUCLEOTIDE SEQUENCE</scope>
    <source>
        <strain evidence="1">NBRC 110799</strain>
    </source>
</reference>
<sequence length="217" mass="23304">MARDTQAMRIASGPSWSLELGDDPFLSAALWIRDATGIVVEADDVPPPLNVPPPSSHVLDGEDLDGVGGDWLDWWRALLAARLAQRHNPPPGGDFGEEWKQWAVTNQARWAAVGSIGDEFAGLAHAPALQRACRELGRAAHGARTTSKIQHDRAMGYGLLVDEVAATHHVDRNTLCGTVIVTPTGGGWWRLIEPGFVLASNDAPHQEIVRAALTPAP</sequence>
<proteinExistence type="predicted"/>
<evidence type="ECO:0000313" key="1">
    <source>
        <dbReference type="EMBL" id="GIG21128.1"/>
    </source>
</evidence>
<protein>
    <submittedName>
        <fullName evidence="1">Uncharacterized protein</fullName>
    </submittedName>
</protein>
<comment type="caution">
    <text evidence="1">The sequence shown here is derived from an EMBL/GenBank/DDBJ whole genome shotgun (WGS) entry which is preliminary data.</text>
</comment>
<gene>
    <name evidence="1" type="ORF">Cch01nite_18520</name>
</gene>
<evidence type="ECO:0000313" key="2">
    <source>
        <dbReference type="Proteomes" id="UP000632740"/>
    </source>
</evidence>
<name>A0A919TZR8_9CELL</name>
<keyword evidence="2" id="KW-1185">Reference proteome</keyword>
<dbReference type="EMBL" id="BONK01000005">
    <property type="protein sequence ID" value="GIG21128.1"/>
    <property type="molecule type" value="Genomic_DNA"/>
</dbReference>
<accession>A0A919TZR8</accession>
<organism evidence="1 2">
    <name type="scientific">Cellulomonas chitinilytica</name>
    <dbReference type="NCBI Taxonomy" id="398759"/>
    <lineage>
        <taxon>Bacteria</taxon>
        <taxon>Bacillati</taxon>
        <taxon>Actinomycetota</taxon>
        <taxon>Actinomycetes</taxon>
        <taxon>Micrococcales</taxon>
        <taxon>Cellulomonadaceae</taxon>
        <taxon>Cellulomonas</taxon>
    </lineage>
</organism>
<dbReference type="AlphaFoldDB" id="A0A919TZR8"/>